<evidence type="ECO:0000256" key="3">
    <source>
        <dbReference type="ARBA" id="ARBA00022837"/>
    </source>
</evidence>
<reference evidence="4" key="1">
    <citation type="submission" date="2022-06" db="EMBL/GenBank/DDBJ databases">
        <title>A novel DMS-producing enzyme.</title>
        <authorList>
            <person name="Zhang Y."/>
        </authorList>
    </citation>
    <scope>NUCLEOTIDE SEQUENCE</scope>
    <source>
        <strain evidence="4">H10-59</strain>
    </source>
</reference>
<dbReference type="InterPro" id="IPR011049">
    <property type="entry name" value="Serralysin-like_metalloprot_C"/>
</dbReference>
<dbReference type="InterPro" id="IPR001343">
    <property type="entry name" value="Hemolysn_Ca-bd"/>
</dbReference>
<evidence type="ECO:0000256" key="2">
    <source>
        <dbReference type="ARBA" id="ARBA00022525"/>
    </source>
</evidence>
<protein>
    <submittedName>
        <fullName evidence="4">Type I secretion C-terminal target domain-containing protein</fullName>
    </submittedName>
</protein>
<dbReference type="PANTHER" id="PTHR38340:SF1">
    <property type="entry name" value="S-LAYER PROTEIN"/>
    <property type="match status" value="1"/>
</dbReference>
<dbReference type="GO" id="GO:0005509">
    <property type="term" value="F:calcium ion binding"/>
    <property type="evidence" value="ECO:0007669"/>
    <property type="project" value="InterPro"/>
</dbReference>
<dbReference type="InterPro" id="IPR018511">
    <property type="entry name" value="Hemolysin-typ_Ca-bd_CS"/>
</dbReference>
<proteinExistence type="predicted"/>
<comment type="subcellular location">
    <subcellularLocation>
        <location evidence="1">Secreted</location>
    </subcellularLocation>
</comment>
<organism evidence="4">
    <name type="scientific">Halomonas sp. H10-59</name>
    <dbReference type="NCBI Taxonomy" id="2950874"/>
    <lineage>
        <taxon>Bacteria</taxon>
        <taxon>Pseudomonadati</taxon>
        <taxon>Pseudomonadota</taxon>
        <taxon>Gammaproteobacteria</taxon>
        <taxon>Oceanospirillales</taxon>
        <taxon>Halomonadaceae</taxon>
        <taxon>Halomonas</taxon>
    </lineage>
</organism>
<dbReference type="PRINTS" id="PR00313">
    <property type="entry name" value="CABNDNGRPT"/>
</dbReference>
<dbReference type="Gene3D" id="2.150.10.10">
    <property type="entry name" value="Serralysin-like metalloprotease, C-terminal"/>
    <property type="match status" value="1"/>
</dbReference>
<dbReference type="InterPro" id="IPR019960">
    <property type="entry name" value="T1SS_VCA0849"/>
</dbReference>
<evidence type="ECO:0000313" key="4">
    <source>
        <dbReference type="EMBL" id="XBO76878.1"/>
    </source>
</evidence>
<dbReference type="Pfam" id="PF00353">
    <property type="entry name" value="HemolysinCabind"/>
    <property type="match status" value="1"/>
</dbReference>
<evidence type="ECO:0000256" key="1">
    <source>
        <dbReference type="ARBA" id="ARBA00004613"/>
    </source>
</evidence>
<keyword evidence="3" id="KW-0106">Calcium</keyword>
<dbReference type="PROSITE" id="PS00330">
    <property type="entry name" value="HEMOLYSIN_CALCIUM"/>
    <property type="match status" value="2"/>
</dbReference>
<keyword evidence="2" id="KW-0964">Secreted</keyword>
<accession>A0AAU7L0N5</accession>
<dbReference type="EMBL" id="CP098828">
    <property type="protein sequence ID" value="XBO76878.1"/>
    <property type="molecule type" value="Genomic_DNA"/>
</dbReference>
<dbReference type="GO" id="GO:0005576">
    <property type="term" value="C:extracellular region"/>
    <property type="evidence" value="ECO:0007669"/>
    <property type="project" value="UniProtKB-SubCell"/>
</dbReference>
<dbReference type="RefSeq" id="WP_348815992.1">
    <property type="nucleotide sequence ID" value="NZ_CP098828.1"/>
</dbReference>
<dbReference type="InterPro" id="IPR050557">
    <property type="entry name" value="RTX_toxin/Mannuronan_C5-epim"/>
</dbReference>
<dbReference type="NCBIfam" id="TIGR03661">
    <property type="entry name" value="T1SS_VCA0849"/>
    <property type="match status" value="1"/>
</dbReference>
<gene>
    <name evidence="4" type="ORF">NFG57_09010</name>
</gene>
<sequence>MLFGDQIDPAGVGGEAGSGYAGLVDYLTTQNSGTEPTQKEILAFIKDNYEALSGDSRNDGGQDRIAGGKGNDQLFAGSGDDVLIGGAGDDLLLGGLGSDTFQWSLGDVGSTTDPAHDTVGDFHIKDAALSMDPDADKLALGDLLNDFDSTSTDPDQSALDSFIFAQEENGDTVLYIKSDGGLDVQHSNADQKITLDGVSMEGQSSEAFLTMLRNNGQLDVE</sequence>
<name>A0AAU7L0N5_9GAMM</name>
<dbReference type="AlphaFoldDB" id="A0AAU7L0N5"/>
<dbReference type="SUPFAM" id="SSF51120">
    <property type="entry name" value="beta-Roll"/>
    <property type="match status" value="1"/>
</dbReference>
<dbReference type="PANTHER" id="PTHR38340">
    <property type="entry name" value="S-LAYER PROTEIN"/>
    <property type="match status" value="1"/>
</dbReference>